<organism evidence="3 4">
    <name type="scientific">Sphingomonas parapaucimobilis NBRC 15100</name>
    <dbReference type="NCBI Taxonomy" id="1219049"/>
    <lineage>
        <taxon>Bacteria</taxon>
        <taxon>Pseudomonadati</taxon>
        <taxon>Pseudomonadota</taxon>
        <taxon>Alphaproteobacteria</taxon>
        <taxon>Sphingomonadales</taxon>
        <taxon>Sphingomonadaceae</taxon>
        <taxon>Sphingomonas</taxon>
    </lineage>
</organism>
<evidence type="ECO:0000313" key="4">
    <source>
        <dbReference type="Proteomes" id="UP000032305"/>
    </source>
</evidence>
<dbReference type="CDD" id="cd00093">
    <property type="entry name" value="HTH_XRE"/>
    <property type="match status" value="1"/>
</dbReference>
<dbReference type="InterPro" id="IPR010982">
    <property type="entry name" value="Lambda_DNA-bd_dom_sf"/>
</dbReference>
<evidence type="ECO:0000259" key="2">
    <source>
        <dbReference type="PROSITE" id="PS50943"/>
    </source>
</evidence>
<proteinExistence type="predicted"/>
<dbReference type="SUPFAM" id="SSF47413">
    <property type="entry name" value="lambda repressor-like DNA-binding domains"/>
    <property type="match status" value="1"/>
</dbReference>
<dbReference type="EMBL" id="BBPI01000035">
    <property type="protein sequence ID" value="GAM00735.1"/>
    <property type="molecule type" value="Genomic_DNA"/>
</dbReference>
<keyword evidence="1 3" id="KW-0238">DNA-binding</keyword>
<dbReference type="PANTHER" id="PTHR46797:SF1">
    <property type="entry name" value="METHYLPHOSPHONATE SYNTHASE"/>
    <property type="match status" value="1"/>
</dbReference>
<feature type="domain" description="HTH cro/C1-type" evidence="2">
    <location>
        <begin position="7"/>
        <end position="62"/>
    </location>
</feature>
<dbReference type="InterPro" id="IPR001387">
    <property type="entry name" value="Cro/C1-type_HTH"/>
</dbReference>
<evidence type="ECO:0000256" key="1">
    <source>
        <dbReference type="ARBA" id="ARBA00023125"/>
    </source>
</evidence>
<accession>A0A0A1W5P4</accession>
<keyword evidence="4" id="KW-1185">Reference proteome</keyword>
<dbReference type="AlphaFoldDB" id="A0A0A1W5P4"/>
<dbReference type="GO" id="GO:0003700">
    <property type="term" value="F:DNA-binding transcription factor activity"/>
    <property type="evidence" value="ECO:0007669"/>
    <property type="project" value="TreeGrafter"/>
</dbReference>
<dbReference type="PANTHER" id="PTHR46797">
    <property type="entry name" value="HTH-TYPE TRANSCRIPTIONAL REGULATOR"/>
    <property type="match status" value="1"/>
</dbReference>
<dbReference type="Proteomes" id="UP000032305">
    <property type="component" value="Unassembled WGS sequence"/>
</dbReference>
<reference evidence="3 4" key="1">
    <citation type="submission" date="2014-11" db="EMBL/GenBank/DDBJ databases">
        <title>Whole genome shotgun sequence of Sphingomonas parapaucimobilis NBRC 15100.</title>
        <authorList>
            <person name="Katano-Makiyama Y."/>
            <person name="Hosoyama A."/>
            <person name="Hashimoto M."/>
            <person name="Hosoyama Y."/>
            <person name="Noguchi M."/>
            <person name="Numata M."/>
            <person name="Tsuchikane K."/>
            <person name="Hirakata S."/>
            <person name="Uohara A."/>
            <person name="Shimodaira J."/>
            <person name="Ohji S."/>
            <person name="Ichikawa N."/>
            <person name="Kimura A."/>
            <person name="Yamazoe A."/>
            <person name="Fujita N."/>
        </authorList>
    </citation>
    <scope>NUCLEOTIDE SEQUENCE [LARGE SCALE GENOMIC DNA]</scope>
    <source>
        <strain evidence="3 4">NBRC 15100</strain>
    </source>
</reference>
<dbReference type="Pfam" id="PF01381">
    <property type="entry name" value="HTH_3"/>
    <property type="match status" value="1"/>
</dbReference>
<sequence>MFPDNRLRELRKAAGLSQTQLAEASGVSQPYISQMENADGTTLDIARMRALSRILKCTPADLLAVVDNPDRLDDEERELIARYRASGMAQREMIRRVAEPLPVPAEPARRTAVA</sequence>
<protein>
    <submittedName>
        <fullName evidence="3">Putative Xre family DNA-binding protein</fullName>
    </submittedName>
</protein>
<dbReference type="GO" id="GO:0005829">
    <property type="term" value="C:cytosol"/>
    <property type="evidence" value="ECO:0007669"/>
    <property type="project" value="TreeGrafter"/>
</dbReference>
<dbReference type="GO" id="GO:0003677">
    <property type="term" value="F:DNA binding"/>
    <property type="evidence" value="ECO:0007669"/>
    <property type="project" value="UniProtKB-KW"/>
</dbReference>
<dbReference type="InterPro" id="IPR050807">
    <property type="entry name" value="TransReg_Diox_bact_type"/>
</dbReference>
<comment type="caution">
    <text evidence="3">The sequence shown here is derived from an EMBL/GenBank/DDBJ whole genome shotgun (WGS) entry which is preliminary data.</text>
</comment>
<dbReference type="SMART" id="SM00530">
    <property type="entry name" value="HTH_XRE"/>
    <property type="match status" value="1"/>
</dbReference>
<name>A0A0A1W5P4_9SPHN</name>
<evidence type="ECO:0000313" key="3">
    <source>
        <dbReference type="EMBL" id="GAM00735.1"/>
    </source>
</evidence>
<dbReference type="PROSITE" id="PS50943">
    <property type="entry name" value="HTH_CROC1"/>
    <property type="match status" value="1"/>
</dbReference>
<gene>
    <name evidence="3" type="ORF">SP5_035_01370</name>
</gene>
<dbReference type="Gene3D" id="1.10.260.40">
    <property type="entry name" value="lambda repressor-like DNA-binding domains"/>
    <property type="match status" value="1"/>
</dbReference>